<accession>X0VJ03</accession>
<comment type="caution">
    <text evidence="1">The sequence shown here is derived from an EMBL/GenBank/DDBJ whole genome shotgun (WGS) entry which is preliminary data.</text>
</comment>
<reference evidence="1" key="1">
    <citation type="journal article" date="2014" name="Front. Microbiol.">
        <title>High frequency of phylogenetically diverse reductive dehalogenase-homologous genes in deep subseafloor sedimentary metagenomes.</title>
        <authorList>
            <person name="Kawai M."/>
            <person name="Futagami T."/>
            <person name="Toyoda A."/>
            <person name="Takaki Y."/>
            <person name="Nishi S."/>
            <person name="Hori S."/>
            <person name="Arai W."/>
            <person name="Tsubouchi T."/>
            <person name="Morono Y."/>
            <person name="Uchiyama I."/>
            <person name="Ito T."/>
            <person name="Fujiyama A."/>
            <person name="Inagaki F."/>
            <person name="Takami H."/>
        </authorList>
    </citation>
    <scope>NUCLEOTIDE SEQUENCE</scope>
    <source>
        <strain evidence="1">Expedition CK06-06</strain>
    </source>
</reference>
<dbReference type="AlphaFoldDB" id="X0VJ03"/>
<evidence type="ECO:0000313" key="1">
    <source>
        <dbReference type="EMBL" id="GAG18279.1"/>
    </source>
</evidence>
<dbReference type="EMBL" id="BARS01036733">
    <property type="protein sequence ID" value="GAG18279.1"/>
    <property type="molecule type" value="Genomic_DNA"/>
</dbReference>
<protein>
    <submittedName>
        <fullName evidence="1">Uncharacterized protein</fullName>
    </submittedName>
</protein>
<organism evidence="1">
    <name type="scientific">marine sediment metagenome</name>
    <dbReference type="NCBI Taxonomy" id="412755"/>
    <lineage>
        <taxon>unclassified sequences</taxon>
        <taxon>metagenomes</taxon>
        <taxon>ecological metagenomes</taxon>
    </lineage>
</organism>
<sequence length="72" mass="8443">VNLEMKDVFSGVEYIFKVSDFKSTKTLSYHAAKELYININLFKKLFMKKKNESKIVIPKVGIPMDLNKMNKR</sequence>
<name>X0VJ03_9ZZZZ</name>
<gene>
    <name evidence="1" type="ORF">S01H1_56414</name>
</gene>
<feature type="non-terminal residue" evidence="1">
    <location>
        <position position="1"/>
    </location>
</feature>
<proteinExistence type="predicted"/>